<comment type="caution">
    <text evidence="1">The sequence shown here is derived from an EMBL/GenBank/DDBJ whole genome shotgun (WGS) entry which is preliminary data.</text>
</comment>
<evidence type="ECO:0000313" key="1">
    <source>
        <dbReference type="EMBL" id="KXI13465.1"/>
    </source>
</evidence>
<dbReference type="InterPro" id="IPR024218">
    <property type="entry name" value="DUF3867"/>
</dbReference>
<name>A0A135YVN6_9FIRM</name>
<evidence type="ECO:0000313" key="2">
    <source>
        <dbReference type="Proteomes" id="UP000070326"/>
    </source>
</evidence>
<reference evidence="1 2" key="1">
    <citation type="submission" date="2016-02" db="EMBL/GenBank/DDBJ databases">
        <authorList>
            <person name="Wen L."/>
            <person name="He K."/>
            <person name="Yang H."/>
        </authorList>
    </citation>
    <scope>NUCLEOTIDE SEQUENCE [LARGE SCALE GENOMIC DNA]</scope>
    <source>
        <strain evidence="1 2">MJR8628A</strain>
    </source>
</reference>
<dbReference type="Pfam" id="PF12983">
    <property type="entry name" value="DUF3867"/>
    <property type="match status" value="1"/>
</dbReference>
<sequence length="201" mass="23460">MSDEKIISFEDIRNRVKESDIDLFEEFIGEEIMDLDYEGDLNLLDFIKKVSDYQEENNIPNKKFLDMQKQFMERYGFELVNPSPEELEKIKKSLNSKANIDKLKSLDMNNPVSMIRTSALLSLRADFEDKAYEKNIIQLDLKNDKNDLKIIFNGENVTVISEKKIDFSDEDINKAIANYRVIVGDSIRVQICEATNSYDYK</sequence>
<dbReference type="Proteomes" id="UP000070326">
    <property type="component" value="Unassembled WGS sequence"/>
</dbReference>
<gene>
    <name evidence="1" type="ORF">HMPREF3195_00708</name>
</gene>
<protein>
    <recommendedName>
        <fullName evidence="3">DUF3867 domain-containing protein</fullName>
    </recommendedName>
</protein>
<proteinExistence type="predicted"/>
<dbReference type="AlphaFoldDB" id="A0A135YVN6"/>
<dbReference type="PATRIC" id="fig|1261.5.peg.713"/>
<accession>A0A135YVN6</accession>
<dbReference type="RefSeq" id="WP_061101731.1">
    <property type="nucleotide sequence ID" value="NZ_JASPAB010000009.1"/>
</dbReference>
<dbReference type="EMBL" id="LSQZ01000022">
    <property type="protein sequence ID" value="KXI13465.1"/>
    <property type="molecule type" value="Genomic_DNA"/>
</dbReference>
<evidence type="ECO:0008006" key="3">
    <source>
        <dbReference type="Google" id="ProtNLM"/>
    </source>
</evidence>
<organism evidence="1 2">
    <name type="scientific">Peptostreptococcus anaerobius</name>
    <dbReference type="NCBI Taxonomy" id="1261"/>
    <lineage>
        <taxon>Bacteria</taxon>
        <taxon>Bacillati</taxon>
        <taxon>Bacillota</taxon>
        <taxon>Clostridia</taxon>
        <taxon>Peptostreptococcales</taxon>
        <taxon>Peptostreptococcaceae</taxon>
        <taxon>Peptostreptococcus</taxon>
    </lineage>
</organism>
<dbReference type="STRING" id="1261.HMPREF3195_00708"/>